<dbReference type="GeneID" id="26804909"/>
<dbReference type="SUPFAM" id="SSF52540">
    <property type="entry name" value="P-loop containing nucleoside triphosphate hydrolases"/>
    <property type="match status" value="1"/>
</dbReference>
<keyword evidence="1" id="KW-0472">Membrane</keyword>
<accession>A0A0L1JA46</accession>
<sequence length="259" mass="28933">MGQQASTPQQGAKIQVIGAGLSRTGTASFSSALNILLDGPVYHGGTQVTMGPPKEIKSWIKIMQNCLTGVPQDREKALTLLEETLDGYAAVTDMPGTELVPELLELYPDAMVICTVRDPEAWVKSYAQVRHLATLWFLPAVLLPLPGMRHFVEWISYIPKQRRRIYGELVSMADHYHRHIAWLKEVVPPDRLVFFDVREGWEPLCKALGKDVPKDIAFPRINDGKAIDAVARYHIKRGLTRWAALLSVIGAITAWSVLR</sequence>
<proteinExistence type="predicted"/>
<dbReference type="InterPro" id="IPR027417">
    <property type="entry name" value="P-loop_NTPase"/>
</dbReference>
<name>A0A0L1JA46_ASPN3</name>
<comment type="caution">
    <text evidence="2">The sequence shown here is derived from an EMBL/GenBank/DDBJ whole genome shotgun (WGS) entry which is preliminary data.</text>
</comment>
<dbReference type="AlphaFoldDB" id="A0A0L1JA46"/>
<keyword evidence="3" id="KW-1185">Reference proteome</keyword>
<evidence type="ECO:0000313" key="2">
    <source>
        <dbReference type="EMBL" id="KNG88666.1"/>
    </source>
</evidence>
<dbReference type="Gene3D" id="3.40.50.300">
    <property type="entry name" value="P-loop containing nucleotide triphosphate hydrolases"/>
    <property type="match status" value="1"/>
</dbReference>
<dbReference type="RefSeq" id="XP_015409589.1">
    <property type="nucleotide sequence ID" value="XM_015548362.1"/>
</dbReference>
<evidence type="ECO:0000256" key="1">
    <source>
        <dbReference type="SAM" id="Phobius"/>
    </source>
</evidence>
<gene>
    <name evidence="2" type="ORF">ANOM_003105</name>
</gene>
<feature type="transmembrane region" description="Helical" evidence="1">
    <location>
        <begin position="239"/>
        <end position="258"/>
    </location>
</feature>
<dbReference type="PANTHER" id="PTHR36978">
    <property type="entry name" value="P-LOOP CONTAINING NUCLEOTIDE TRIPHOSPHATE HYDROLASE"/>
    <property type="match status" value="1"/>
</dbReference>
<dbReference type="Pfam" id="PF17784">
    <property type="entry name" value="Sulfotransfer_4"/>
    <property type="match status" value="1"/>
</dbReference>
<dbReference type="Proteomes" id="UP000037505">
    <property type="component" value="Unassembled WGS sequence"/>
</dbReference>
<dbReference type="EMBL" id="JNOM01000047">
    <property type="protein sequence ID" value="KNG88666.1"/>
    <property type="molecule type" value="Genomic_DNA"/>
</dbReference>
<dbReference type="STRING" id="1509407.A0A0L1JA46"/>
<evidence type="ECO:0000313" key="3">
    <source>
        <dbReference type="Proteomes" id="UP000037505"/>
    </source>
</evidence>
<dbReference type="InterPro" id="IPR040632">
    <property type="entry name" value="Sulfotransfer_4"/>
</dbReference>
<keyword evidence="1" id="KW-1133">Transmembrane helix</keyword>
<protein>
    <submittedName>
        <fullName evidence="2">NAD dependent epimerase/dehydratase</fullName>
    </submittedName>
</protein>
<dbReference type="OrthoDB" id="408152at2759"/>
<organism evidence="2 3">
    <name type="scientific">Aspergillus nomiae NRRL (strain ATCC 15546 / NRRL 13137 / CBS 260.88 / M93)</name>
    <dbReference type="NCBI Taxonomy" id="1509407"/>
    <lineage>
        <taxon>Eukaryota</taxon>
        <taxon>Fungi</taxon>
        <taxon>Dikarya</taxon>
        <taxon>Ascomycota</taxon>
        <taxon>Pezizomycotina</taxon>
        <taxon>Eurotiomycetes</taxon>
        <taxon>Eurotiomycetidae</taxon>
        <taxon>Eurotiales</taxon>
        <taxon>Aspergillaceae</taxon>
        <taxon>Aspergillus</taxon>
        <taxon>Aspergillus subgen. Circumdati</taxon>
    </lineage>
</organism>
<dbReference type="PANTHER" id="PTHR36978:SF3">
    <property type="entry name" value="P-LOOP CONTAINING NUCLEOSIDE TRIPHOSPHATE HYDROLASE PROTEIN"/>
    <property type="match status" value="1"/>
</dbReference>
<reference evidence="2 3" key="1">
    <citation type="submission" date="2014-06" db="EMBL/GenBank/DDBJ databases">
        <title>The Genome of the Aflatoxigenic Filamentous Fungus Aspergillus nomius.</title>
        <authorList>
            <person name="Moore M.G."/>
            <person name="Shannon B.M."/>
            <person name="Brian M.M."/>
        </authorList>
    </citation>
    <scope>NUCLEOTIDE SEQUENCE [LARGE SCALE GENOMIC DNA]</scope>
    <source>
        <strain evidence="2 3">NRRL 13137</strain>
    </source>
</reference>
<keyword evidence="1" id="KW-0812">Transmembrane</keyword>